<protein>
    <submittedName>
        <fullName evidence="2">Uncharacterized protein</fullName>
    </submittedName>
</protein>
<evidence type="ECO:0000313" key="2">
    <source>
        <dbReference type="EMBL" id="RDX96316.1"/>
    </source>
</evidence>
<feature type="region of interest" description="Disordered" evidence="1">
    <location>
        <begin position="1"/>
        <end position="34"/>
    </location>
</feature>
<accession>A0A371H0V3</accession>
<reference evidence="2" key="1">
    <citation type="submission" date="2018-05" db="EMBL/GenBank/DDBJ databases">
        <title>Draft genome of Mucuna pruriens seed.</title>
        <authorList>
            <person name="Nnadi N.E."/>
            <person name="Vos R."/>
            <person name="Hasami M.H."/>
            <person name="Devisetty U.K."/>
            <person name="Aguiy J.C."/>
        </authorList>
    </citation>
    <scope>NUCLEOTIDE SEQUENCE [LARGE SCALE GENOMIC DNA]</scope>
    <source>
        <strain evidence="2">JCA_2017</strain>
    </source>
</reference>
<name>A0A371H0V3_MUCPR</name>
<organism evidence="2 3">
    <name type="scientific">Mucuna pruriens</name>
    <name type="common">Velvet bean</name>
    <name type="synonym">Dolichos pruriens</name>
    <dbReference type="NCBI Taxonomy" id="157652"/>
    <lineage>
        <taxon>Eukaryota</taxon>
        <taxon>Viridiplantae</taxon>
        <taxon>Streptophyta</taxon>
        <taxon>Embryophyta</taxon>
        <taxon>Tracheophyta</taxon>
        <taxon>Spermatophyta</taxon>
        <taxon>Magnoliopsida</taxon>
        <taxon>eudicotyledons</taxon>
        <taxon>Gunneridae</taxon>
        <taxon>Pentapetalae</taxon>
        <taxon>rosids</taxon>
        <taxon>fabids</taxon>
        <taxon>Fabales</taxon>
        <taxon>Fabaceae</taxon>
        <taxon>Papilionoideae</taxon>
        <taxon>50 kb inversion clade</taxon>
        <taxon>NPAAA clade</taxon>
        <taxon>indigoferoid/millettioid clade</taxon>
        <taxon>Phaseoleae</taxon>
        <taxon>Mucuna</taxon>
    </lineage>
</organism>
<comment type="caution">
    <text evidence="2">The sequence shown here is derived from an EMBL/GenBank/DDBJ whole genome shotgun (WGS) entry which is preliminary data.</text>
</comment>
<proteinExistence type="predicted"/>
<evidence type="ECO:0000256" key="1">
    <source>
        <dbReference type="SAM" id="MobiDB-lite"/>
    </source>
</evidence>
<dbReference type="AlphaFoldDB" id="A0A371H0V3"/>
<feature type="compositionally biased region" description="Basic and acidic residues" evidence="1">
    <location>
        <begin position="1"/>
        <end position="10"/>
    </location>
</feature>
<keyword evidence="3" id="KW-1185">Reference proteome</keyword>
<dbReference type="EMBL" id="QJKJ01003912">
    <property type="protein sequence ID" value="RDX96316.1"/>
    <property type="molecule type" value="Genomic_DNA"/>
</dbReference>
<gene>
    <name evidence="2" type="ORF">CR513_21032</name>
</gene>
<feature type="non-terminal residue" evidence="2">
    <location>
        <position position="1"/>
    </location>
</feature>
<evidence type="ECO:0000313" key="3">
    <source>
        <dbReference type="Proteomes" id="UP000257109"/>
    </source>
</evidence>
<sequence length="104" mass="11434">MPRDQKDRGRVMSNLRRGRGGIGAGQDEAHGYNTGVPSPLFLEGRWFAPQEVQPKNEIQGGEGPHRPGQFRQHSILVYLLEVGVNALGREPGALYGFAGERLLI</sequence>
<dbReference type="Proteomes" id="UP000257109">
    <property type="component" value="Unassembled WGS sequence"/>
</dbReference>